<dbReference type="Proteomes" id="UP000178227">
    <property type="component" value="Unassembled WGS sequence"/>
</dbReference>
<sequence>MTLRSFFLLWIFMSFLIAPIVGRILKEMGKCYPVIQNAGERFCSHNYKLVNSAGYEEGDVVFNRYVCNKCNLEKIVAEPC</sequence>
<proteinExistence type="predicted"/>
<name>A0A1F8GCD8_9BACT</name>
<accession>A0A1F8GCD8</accession>
<dbReference type="STRING" id="1802694.A2918_02800"/>
<dbReference type="EMBL" id="MGKI01000006">
    <property type="protein sequence ID" value="OGN23034.1"/>
    <property type="molecule type" value="Genomic_DNA"/>
</dbReference>
<evidence type="ECO:0000313" key="1">
    <source>
        <dbReference type="EMBL" id="OGN23034.1"/>
    </source>
</evidence>
<dbReference type="AlphaFoldDB" id="A0A1F8GCD8"/>
<organism evidence="1 2">
    <name type="scientific">Candidatus Yanofskybacteria bacterium RIFCSPLOWO2_01_FULL_42_49</name>
    <dbReference type="NCBI Taxonomy" id="1802694"/>
    <lineage>
        <taxon>Bacteria</taxon>
        <taxon>Candidatus Yanofskyibacteriota</taxon>
    </lineage>
</organism>
<reference evidence="1 2" key="1">
    <citation type="journal article" date="2016" name="Nat. Commun.">
        <title>Thousands of microbial genomes shed light on interconnected biogeochemical processes in an aquifer system.</title>
        <authorList>
            <person name="Anantharaman K."/>
            <person name="Brown C.T."/>
            <person name="Hug L.A."/>
            <person name="Sharon I."/>
            <person name="Castelle C.J."/>
            <person name="Probst A.J."/>
            <person name="Thomas B.C."/>
            <person name="Singh A."/>
            <person name="Wilkins M.J."/>
            <person name="Karaoz U."/>
            <person name="Brodie E.L."/>
            <person name="Williams K.H."/>
            <person name="Hubbard S.S."/>
            <person name="Banfield J.F."/>
        </authorList>
    </citation>
    <scope>NUCLEOTIDE SEQUENCE [LARGE SCALE GENOMIC DNA]</scope>
</reference>
<protein>
    <submittedName>
        <fullName evidence="1">Uncharacterized protein</fullName>
    </submittedName>
</protein>
<gene>
    <name evidence="1" type="ORF">A2918_02800</name>
</gene>
<comment type="caution">
    <text evidence="1">The sequence shown here is derived from an EMBL/GenBank/DDBJ whole genome shotgun (WGS) entry which is preliminary data.</text>
</comment>
<evidence type="ECO:0000313" key="2">
    <source>
        <dbReference type="Proteomes" id="UP000178227"/>
    </source>
</evidence>